<comment type="caution">
    <text evidence="1">The sequence shown here is derived from an EMBL/GenBank/DDBJ whole genome shotgun (WGS) entry which is preliminary data.</text>
</comment>
<organism evidence="1 2">
    <name type="scientific">Dentiscutata heterogama</name>
    <dbReference type="NCBI Taxonomy" id="1316150"/>
    <lineage>
        <taxon>Eukaryota</taxon>
        <taxon>Fungi</taxon>
        <taxon>Fungi incertae sedis</taxon>
        <taxon>Mucoromycota</taxon>
        <taxon>Glomeromycotina</taxon>
        <taxon>Glomeromycetes</taxon>
        <taxon>Diversisporales</taxon>
        <taxon>Gigasporaceae</taxon>
        <taxon>Dentiscutata</taxon>
    </lineage>
</organism>
<sequence>MRTQQNTNVSHNATLVVISLKRQGVISFSYLSGSNHKAIAVN</sequence>
<accession>A0ACA9KVT2</accession>
<evidence type="ECO:0000313" key="1">
    <source>
        <dbReference type="EMBL" id="CAG8496312.1"/>
    </source>
</evidence>
<protein>
    <submittedName>
        <fullName evidence="1">2330_t:CDS:1</fullName>
    </submittedName>
</protein>
<name>A0ACA9KVT2_9GLOM</name>
<gene>
    <name evidence="1" type="ORF">DHETER_LOCUS2796</name>
</gene>
<dbReference type="EMBL" id="CAJVPU010002175">
    <property type="protein sequence ID" value="CAG8496312.1"/>
    <property type="molecule type" value="Genomic_DNA"/>
</dbReference>
<proteinExistence type="predicted"/>
<evidence type="ECO:0000313" key="2">
    <source>
        <dbReference type="Proteomes" id="UP000789702"/>
    </source>
</evidence>
<keyword evidence="2" id="KW-1185">Reference proteome</keyword>
<reference evidence="1" key="1">
    <citation type="submission" date="2021-06" db="EMBL/GenBank/DDBJ databases">
        <authorList>
            <person name="Kallberg Y."/>
            <person name="Tangrot J."/>
            <person name="Rosling A."/>
        </authorList>
    </citation>
    <scope>NUCLEOTIDE SEQUENCE</scope>
    <source>
        <strain evidence="1">IL203A</strain>
    </source>
</reference>
<dbReference type="Proteomes" id="UP000789702">
    <property type="component" value="Unassembled WGS sequence"/>
</dbReference>